<accession>L7JTS7</accession>
<dbReference type="VEuPathDB" id="MicrosporidiaDB:THOM_2243"/>
<dbReference type="Proteomes" id="UP000011185">
    <property type="component" value="Unassembled WGS sequence"/>
</dbReference>
<keyword evidence="2" id="KW-1185">Reference proteome</keyword>
<dbReference type="OrthoDB" id="10309540at2759"/>
<evidence type="ECO:0000313" key="2">
    <source>
        <dbReference type="Proteomes" id="UP000011185"/>
    </source>
</evidence>
<evidence type="ECO:0000313" key="1">
    <source>
        <dbReference type="EMBL" id="ELQ74824.1"/>
    </source>
</evidence>
<dbReference type="InParanoid" id="L7JTS7"/>
<organism evidence="1 2">
    <name type="scientific">Trachipleistophora hominis</name>
    <name type="common">Microsporidian parasite</name>
    <dbReference type="NCBI Taxonomy" id="72359"/>
    <lineage>
        <taxon>Eukaryota</taxon>
        <taxon>Fungi</taxon>
        <taxon>Fungi incertae sedis</taxon>
        <taxon>Microsporidia</taxon>
        <taxon>Pleistophoridae</taxon>
        <taxon>Trachipleistophora</taxon>
    </lineage>
</organism>
<sequence>VNSAIEISSIGNSVNNHSKIVIDNFIFAEQVKLADNYERVELDYVFTRGDGEIVLNKSCKELLLRNCSIVVNAQDVENLESLEINFSIIEEYKHRLIGLKSVNHIYFTNVCRNVDSIVTILINIREVKHVRFETTHLFKTYIWSLRYCEVFWEHISAEYYGRSMNLDQIRLTAKNNPSRKFVDTLTNLLTNIILRRVLNEGGMSTVTKLEVMSTVIDENNCKMLKKLQNLNILRICSEHITCNFLRNLPTNLKLLDITDFIENDGLRSTKYTMKPSIIVQPHKNLEILVVEIQLLHNLSAISLLFPHLKVLKVRYSPLIDINPAVRRNKMRVRELLIESSDYQINMCKITNTKPEIIHFLRNLQFYVDFSLLECLALVSQSQSMILNPVTLQKQVFNQDI</sequence>
<dbReference type="AlphaFoldDB" id="L7JTS7"/>
<protein>
    <submittedName>
        <fullName evidence="1">Putative LRR containing protein</fullName>
    </submittedName>
</protein>
<gene>
    <name evidence="1" type="ORF">THOM_2243</name>
</gene>
<dbReference type="HOGENOM" id="CLU_598770_0_0_1"/>
<proteinExistence type="predicted"/>
<dbReference type="EMBL" id="JH994018">
    <property type="protein sequence ID" value="ELQ74824.1"/>
    <property type="molecule type" value="Genomic_DNA"/>
</dbReference>
<feature type="non-terminal residue" evidence="1">
    <location>
        <position position="1"/>
    </location>
</feature>
<name>L7JTS7_TRAHO</name>
<reference evidence="1 2" key="1">
    <citation type="journal article" date="2012" name="PLoS Pathog.">
        <title>The genome of the obligate intracellular parasite Trachipleistophora hominis: new insights into microsporidian genome dynamics and reductive evolution.</title>
        <authorList>
            <person name="Heinz E."/>
            <person name="Williams T.A."/>
            <person name="Nakjang S."/>
            <person name="Noel C.J."/>
            <person name="Swan D.C."/>
            <person name="Goldberg A.V."/>
            <person name="Harris S.R."/>
            <person name="Weinmaier T."/>
            <person name="Markert S."/>
            <person name="Becher D."/>
            <person name="Bernhardt J."/>
            <person name="Dagan T."/>
            <person name="Hacker C."/>
            <person name="Lucocq J.M."/>
            <person name="Schweder T."/>
            <person name="Rattei T."/>
            <person name="Hall N."/>
            <person name="Hirt R.P."/>
            <person name="Embley T.M."/>
        </authorList>
    </citation>
    <scope>NUCLEOTIDE SEQUENCE [LARGE SCALE GENOMIC DNA]</scope>
</reference>